<dbReference type="Proteomes" id="UP000310541">
    <property type="component" value="Unassembled WGS sequence"/>
</dbReference>
<evidence type="ECO:0000313" key="3">
    <source>
        <dbReference type="EMBL" id="TKD72172.1"/>
    </source>
</evidence>
<evidence type="ECO:0000259" key="2">
    <source>
        <dbReference type="PROSITE" id="PS50801"/>
    </source>
</evidence>
<dbReference type="InterPro" id="IPR051932">
    <property type="entry name" value="Bact_StressResp_Reg"/>
</dbReference>
<dbReference type="CDD" id="cd00130">
    <property type="entry name" value="PAS"/>
    <property type="match status" value="1"/>
</dbReference>
<accession>A0A4U1MNH6</accession>
<sequence length="264" mass="29908">MRRVSGGVEQLKGDEQISVIQKEAMYQQIVEYSFETTVIHSKQKVLYINQAGADFLRATKENIIGANIVDLFTDEYKDFIVERIRKNEEENIVGELIETTIYRMDGTLVEVELYCHPVYFGETKAIQSIVRDITPRKEAQRKLRQVIDEVSIPLVPVLDGIAVLPLVGVMDQCRSDQVLDRLPKKIQGRGLTHLIIDLSGIFNFDEVVAQFLFKINAIVSLLGITLIYTGFRPELAQKAVQTGIEISSVKTMTNVKMALQMLME</sequence>
<gene>
    <name evidence="3" type="ORF">FBF83_05080</name>
</gene>
<dbReference type="EMBL" id="SWFM01000001">
    <property type="protein sequence ID" value="TKD72172.1"/>
    <property type="molecule type" value="Genomic_DNA"/>
</dbReference>
<organism evidence="3 4">
    <name type="scientific">Guptibacillus hwajinpoensis</name>
    <dbReference type="NCBI Taxonomy" id="208199"/>
    <lineage>
        <taxon>Bacteria</taxon>
        <taxon>Bacillati</taxon>
        <taxon>Bacillota</taxon>
        <taxon>Bacilli</taxon>
        <taxon>Bacillales</taxon>
        <taxon>Guptibacillaceae</taxon>
        <taxon>Guptibacillus</taxon>
    </lineage>
</organism>
<dbReference type="NCBIfam" id="TIGR00229">
    <property type="entry name" value="sensory_box"/>
    <property type="match status" value="1"/>
</dbReference>
<feature type="domain" description="STAS" evidence="2">
    <location>
        <begin position="151"/>
        <end position="262"/>
    </location>
</feature>
<dbReference type="SMART" id="SM00086">
    <property type="entry name" value="PAC"/>
    <property type="match status" value="1"/>
</dbReference>
<dbReference type="Gene3D" id="3.30.750.24">
    <property type="entry name" value="STAS domain"/>
    <property type="match status" value="1"/>
</dbReference>
<dbReference type="OrthoDB" id="2702602at2"/>
<dbReference type="SUPFAM" id="SSF55785">
    <property type="entry name" value="PYP-like sensor domain (PAS domain)"/>
    <property type="match status" value="1"/>
</dbReference>
<dbReference type="InterPro" id="IPR000014">
    <property type="entry name" value="PAS"/>
</dbReference>
<dbReference type="SMART" id="SM00091">
    <property type="entry name" value="PAS"/>
    <property type="match status" value="1"/>
</dbReference>
<dbReference type="Gene3D" id="3.30.450.20">
    <property type="entry name" value="PAS domain"/>
    <property type="match status" value="1"/>
</dbReference>
<proteinExistence type="predicted"/>
<evidence type="ECO:0000313" key="4">
    <source>
        <dbReference type="Proteomes" id="UP000310541"/>
    </source>
</evidence>
<dbReference type="PANTHER" id="PTHR33745:SF8">
    <property type="entry name" value="BLUE-LIGHT PHOTORECEPTOR"/>
    <property type="match status" value="1"/>
</dbReference>
<dbReference type="PANTHER" id="PTHR33745">
    <property type="entry name" value="RSBT ANTAGONIST PROTEIN RSBS-RELATED"/>
    <property type="match status" value="1"/>
</dbReference>
<dbReference type="CDD" id="cd07041">
    <property type="entry name" value="STAS_RsbR_RsbS_like"/>
    <property type="match status" value="1"/>
</dbReference>
<evidence type="ECO:0000259" key="1">
    <source>
        <dbReference type="PROSITE" id="PS50113"/>
    </source>
</evidence>
<dbReference type="PROSITE" id="PS50113">
    <property type="entry name" value="PAC"/>
    <property type="match status" value="1"/>
</dbReference>
<feature type="domain" description="PAC" evidence="1">
    <location>
        <begin position="95"/>
        <end position="145"/>
    </location>
</feature>
<dbReference type="Pfam" id="PF13426">
    <property type="entry name" value="PAS_9"/>
    <property type="match status" value="1"/>
</dbReference>
<name>A0A4U1MNH6_9BACL</name>
<reference evidence="3 4" key="1">
    <citation type="submission" date="2019-04" db="EMBL/GenBank/DDBJ databases">
        <title>Genome sequence of Bacillus hwajinpoensis strain Y2.</title>
        <authorList>
            <person name="Fair J.L."/>
            <person name="Maclea K.S."/>
        </authorList>
    </citation>
    <scope>NUCLEOTIDE SEQUENCE [LARGE SCALE GENOMIC DNA]</scope>
    <source>
        <strain evidence="3 4">Y2</strain>
    </source>
</reference>
<dbReference type="InterPro" id="IPR001610">
    <property type="entry name" value="PAC"/>
</dbReference>
<dbReference type="InterPro" id="IPR000700">
    <property type="entry name" value="PAS-assoc_C"/>
</dbReference>
<dbReference type="Pfam" id="PF01740">
    <property type="entry name" value="STAS"/>
    <property type="match status" value="1"/>
</dbReference>
<dbReference type="AlphaFoldDB" id="A0A4U1MNH6"/>
<protein>
    <submittedName>
        <fullName evidence="3">PAS domain S-box protein</fullName>
    </submittedName>
</protein>
<dbReference type="SUPFAM" id="SSF52091">
    <property type="entry name" value="SpoIIaa-like"/>
    <property type="match status" value="1"/>
</dbReference>
<comment type="caution">
    <text evidence="3">The sequence shown here is derived from an EMBL/GenBank/DDBJ whole genome shotgun (WGS) entry which is preliminary data.</text>
</comment>
<dbReference type="InterPro" id="IPR035965">
    <property type="entry name" value="PAS-like_dom_sf"/>
</dbReference>
<dbReference type="PROSITE" id="PS50801">
    <property type="entry name" value="STAS"/>
    <property type="match status" value="1"/>
</dbReference>
<dbReference type="InterPro" id="IPR002645">
    <property type="entry name" value="STAS_dom"/>
</dbReference>
<dbReference type="InterPro" id="IPR036513">
    <property type="entry name" value="STAS_dom_sf"/>
</dbReference>